<dbReference type="AlphaFoldDB" id="A0A640S4P2"/>
<feature type="region of interest" description="Disordered" evidence="1">
    <location>
        <begin position="34"/>
        <end position="61"/>
    </location>
</feature>
<evidence type="ECO:0000256" key="1">
    <source>
        <dbReference type="SAM" id="MobiDB-lite"/>
    </source>
</evidence>
<name>A0A640S4P2_9ACTN</name>
<feature type="compositionally biased region" description="Basic and acidic residues" evidence="1">
    <location>
        <begin position="34"/>
        <end position="43"/>
    </location>
</feature>
<dbReference type="Proteomes" id="UP000435837">
    <property type="component" value="Unassembled WGS sequence"/>
</dbReference>
<evidence type="ECO:0000313" key="2">
    <source>
        <dbReference type="EMBL" id="GFE06483.1"/>
    </source>
</evidence>
<sequence length="61" mass="6522">MCWAAAEACCESDAVEELVEPTALAAPYTVSRADRYRGGDHDLPPSLRVLDQKKGPDCSVG</sequence>
<dbReference type="EMBL" id="BLIN01000003">
    <property type="protein sequence ID" value="GFE06483.1"/>
    <property type="molecule type" value="Genomic_DNA"/>
</dbReference>
<proteinExistence type="predicted"/>
<evidence type="ECO:0000313" key="3">
    <source>
        <dbReference type="Proteomes" id="UP000435837"/>
    </source>
</evidence>
<reference evidence="2 3" key="1">
    <citation type="submission" date="2019-12" db="EMBL/GenBank/DDBJ databases">
        <title>Whole genome shotgun sequence of Streptomyces caniferus NBRC 15389.</title>
        <authorList>
            <person name="Ichikawa N."/>
            <person name="Kimura A."/>
            <person name="Kitahashi Y."/>
            <person name="Komaki H."/>
            <person name="Tamura T."/>
        </authorList>
    </citation>
    <scope>NUCLEOTIDE SEQUENCE [LARGE SCALE GENOMIC DNA]</scope>
    <source>
        <strain evidence="2 3">NBRC 15389</strain>
    </source>
</reference>
<gene>
    <name evidence="2" type="ORF">Scani_27510</name>
</gene>
<organism evidence="2 3">
    <name type="scientific">Streptomyces caniferus</name>
    <dbReference type="NCBI Taxonomy" id="285557"/>
    <lineage>
        <taxon>Bacteria</taxon>
        <taxon>Bacillati</taxon>
        <taxon>Actinomycetota</taxon>
        <taxon>Actinomycetes</taxon>
        <taxon>Kitasatosporales</taxon>
        <taxon>Streptomycetaceae</taxon>
        <taxon>Streptomyces</taxon>
    </lineage>
</organism>
<accession>A0A640S4P2</accession>
<comment type="caution">
    <text evidence="2">The sequence shown here is derived from an EMBL/GenBank/DDBJ whole genome shotgun (WGS) entry which is preliminary data.</text>
</comment>
<feature type="compositionally biased region" description="Basic and acidic residues" evidence="1">
    <location>
        <begin position="50"/>
        <end position="61"/>
    </location>
</feature>
<protein>
    <submittedName>
        <fullName evidence="2">Uncharacterized protein</fullName>
    </submittedName>
</protein>